<dbReference type="InterPro" id="IPR038208">
    <property type="entry name" value="Tscrpt_reg_Crl_sf"/>
</dbReference>
<protein>
    <recommendedName>
        <fullName evidence="5">Sigma factor-binding protein Crl</fullName>
    </recommendedName>
</protein>
<dbReference type="InterPro" id="IPR009986">
    <property type="entry name" value="Tscrpt_reg_Crl"/>
</dbReference>
<feature type="region of interest" description="Essential for activity" evidence="5">
    <location>
        <begin position="100"/>
        <end position="123"/>
    </location>
</feature>
<dbReference type="GeneID" id="94025543"/>
<accession>A0A2J8H167</accession>
<sequence>MPEGTKNPTHYRLLSAFKAIGPYLREGKCKEGSYLFDCLAACVDDKKAPEKREFWGWWMVLDQTDTGYEAKYQSGRYNLAGEWEAKAIPKASLSDVIQNQEEFHKKLEQTLDERFGLTLSMHEESAEFV</sequence>
<dbReference type="Pfam" id="PF07417">
    <property type="entry name" value="Crl"/>
    <property type="match status" value="1"/>
</dbReference>
<evidence type="ECO:0000256" key="3">
    <source>
        <dbReference type="ARBA" id="ARBA00023159"/>
    </source>
</evidence>
<keyword evidence="1 5" id="KW-0963">Cytoplasm</keyword>
<dbReference type="Proteomes" id="UP000236449">
    <property type="component" value="Unassembled WGS sequence"/>
</dbReference>
<reference evidence="6 7" key="1">
    <citation type="submission" date="2018-01" db="EMBL/GenBank/DDBJ databases">
        <title>Draft genome sequences of six Vibrio diazotrophicus strains isolated from deep-sea sediments of the Baltic Sea.</title>
        <authorList>
            <person name="Castillo D."/>
            <person name="Vandieken V."/>
            <person name="Chiang O."/>
            <person name="Middelboe M."/>
        </authorList>
    </citation>
    <scope>NUCLEOTIDE SEQUENCE [LARGE SCALE GENOMIC DNA]</scope>
    <source>
        <strain evidence="6 7">60.27F</strain>
    </source>
</reference>
<dbReference type="GO" id="GO:0005737">
    <property type="term" value="C:cytoplasm"/>
    <property type="evidence" value="ECO:0007669"/>
    <property type="project" value="UniProtKB-SubCell"/>
</dbReference>
<gene>
    <name evidence="5" type="primary">crl</name>
    <name evidence="6" type="ORF">C1N32_09840</name>
</gene>
<evidence type="ECO:0000256" key="5">
    <source>
        <dbReference type="HAMAP-Rule" id="MF_01178"/>
    </source>
</evidence>
<evidence type="ECO:0000313" key="6">
    <source>
        <dbReference type="EMBL" id="PNI05087.1"/>
    </source>
</evidence>
<dbReference type="EMBL" id="POSK01000005">
    <property type="protein sequence ID" value="PNI05087.1"/>
    <property type="molecule type" value="Genomic_DNA"/>
</dbReference>
<evidence type="ECO:0000313" key="7">
    <source>
        <dbReference type="Proteomes" id="UP000236449"/>
    </source>
</evidence>
<evidence type="ECO:0000256" key="2">
    <source>
        <dbReference type="ARBA" id="ARBA00023015"/>
    </source>
</evidence>
<comment type="caution">
    <text evidence="6">The sequence shown here is derived from an EMBL/GenBank/DDBJ whole genome shotgun (WGS) entry which is preliminary data.</text>
</comment>
<keyword evidence="2 5" id="KW-0805">Transcription regulation</keyword>
<comment type="subcellular location">
    <subcellularLocation>
        <location evidence="5">Cytoplasm</location>
    </subcellularLocation>
</comment>
<comment type="similarity">
    <text evidence="5">Belongs to the Crl family.</text>
</comment>
<dbReference type="HAMAP" id="MF_01178">
    <property type="entry name" value="Crl"/>
    <property type="match status" value="1"/>
</dbReference>
<dbReference type="RefSeq" id="WP_042480169.1">
    <property type="nucleotide sequence ID" value="NZ_CBCRWT010000001.1"/>
</dbReference>
<proteinExistence type="inferred from homology"/>
<keyword evidence="4 5" id="KW-0804">Transcription</keyword>
<dbReference type="NCBIfam" id="NF008217">
    <property type="entry name" value="PRK10984.1"/>
    <property type="match status" value="1"/>
</dbReference>
<organism evidence="6 7">
    <name type="scientific">Vibrio diazotrophicus</name>
    <dbReference type="NCBI Taxonomy" id="685"/>
    <lineage>
        <taxon>Bacteria</taxon>
        <taxon>Pseudomonadati</taxon>
        <taxon>Pseudomonadota</taxon>
        <taxon>Gammaproteobacteria</taxon>
        <taxon>Vibrionales</taxon>
        <taxon>Vibrionaceae</taxon>
        <taxon>Vibrio</taxon>
    </lineage>
</organism>
<dbReference type="AlphaFoldDB" id="A0A2J8H167"/>
<evidence type="ECO:0000256" key="1">
    <source>
        <dbReference type="ARBA" id="ARBA00022490"/>
    </source>
</evidence>
<name>A0A2J8H167_VIBDI</name>
<dbReference type="GO" id="GO:0045893">
    <property type="term" value="P:positive regulation of DNA-templated transcription"/>
    <property type="evidence" value="ECO:0007669"/>
    <property type="project" value="UniProtKB-UniRule"/>
</dbReference>
<comment type="function">
    <text evidence="5">Binds to the sigma-S subunit of RNA polymerase, activating expression of sigma-S-regulated genes. Stimulates RNA polymerase holoenzyme formation and may bind to several other sigma factors, such as sigma-70 and sigma-32.</text>
</comment>
<keyword evidence="3 5" id="KW-0010">Activator</keyword>
<evidence type="ECO:0000256" key="4">
    <source>
        <dbReference type="ARBA" id="ARBA00023163"/>
    </source>
</evidence>
<dbReference type="OrthoDB" id="6428303at2"/>
<dbReference type="Gene3D" id="3.30.310.230">
    <property type="entry name" value="Sigma factor-binding protein Crl monomer"/>
    <property type="match status" value="1"/>
</dbReference>